<protein>
    <submittedName>
        <fullName evidence="1">Uncharacterized protein</fullName>
    </submittedName>
</protein>
<dbReference type="Proteomes" id="UP000785679">
    <property type="component" value="Unassembled WGS sequence"/>
</dbReference>
<dbReference type="OrthoDB" id="10637075at2759"/>
<dbReference type="AlphaFoldDB" id="A0A8J8NLL1"/>
<organism evidence="1 2">
    <name type="scientific">Halteria grandinella</name>
    <dbReference type="NCBI Taxonomy" id="5974"/>
    <lineage>
        <taxon>Eukaryota</taxon>
        <taxon>Sar</taxon>
        <taxon>Alveolata</taxon>
        <taxon>Ciliophora</taxon>
        <taxon>Intramacronucleata</taxon>
        <taxon>Spirotrichea</taxon>
        <taxon>Stichotrichia</taxon>
        <taxon>Sporadotrichida</taxon>
        <taxon>Halteriidae</taxon>
        <taxon>Halteria</taxon>
    </lineage>
</organism>
<accession>A0A8J8NLL1</accession>
<comment type="caution">
    <text evidence="1">The sequence shown here is derived from an EMBL/GenBank/DDBJ whole genome shotgun (WGS) entry which is preliminary data.</text>
</comment>
<proteinExistence type="predicted"/>
<evidence type="ECO:0000313" key="1">
    <source>
        <dbReference type="EMBL" id="TNV77506.1"/>
    </source>
</evidence>
<gene>
    <name evidence="1" type="ORF">FGO68_gene5533</name>
</gene>
<dbReference type="EMBL" id="RRYP01011795">
    <property type="protein sequence ID" value="TNV77506.1"/>
    <property type="molecule type" value="Genomic_DNA"/>
</dbReference>
<name>A0A8J8NLL1_HALGN</name>
<evidence type="ECO:0000313" key="2">
    <source>
        <dbReference type="Proteomes" id="UP000785679"/>
    </source>
</evidence>
<sequence>MGNTYCAGAREKVEEKQKATLEFYSRVTHKVKRKYDKAKNKTKENYCIAKLKAKGYSMNYFDDNGETKVITEFENRIPLYLVPLDEFDKFLLQLQSDAGKAVQLQTFAEQLHKTELFQFYPILKDISTEGTLLNLIFTHRTLLNEKLELTLPHVRLLALLLCASTKRMKAEIFYQIVTGHNPNEKREVVAVQSQHSNVNSEAIDSDIFIDPLVYPTSESLIDCLIKLQELSFSMMILLHDKEIERVKKLTHDVNAQQQAMEAHGIRRAPPTVTPEDIPMGCQPEDSKVKWLSVADMQGIYKELAEGLLAGSIFGKEEKLAHEVFLQKLNKEHPEFLKSHQIRKFVFSRLVDHTFASKIEESKGSSQ</sequence>
<reference evidence="1" key="1">
    <citation type="submission" date="2019-06" db="EMBL/GenBank/DDBJ databases">
        <authorList>
            <person name="Zheng W."/>
        </authorList>
    </citation>
    <scope>NUCLEOTIDE SEQUENCE</scope>
    <source>
        <strain evidence="1">QDHG01</strain>
    </source>
</reference>
<keyword evidence="2" id="KW-1185">Reference proteome</keyword>